<dbReference type="EMBL" id="CP151505">
    <property type="protein sequence ID" value="WZN62295.1"/>
    <property type="molecule type" value="Genomic_DNA"/>
</dbReference>
<protein>
    <submittedName>
        <fullName evidence="3">Uncharacterized protein</fullName>
    </submittedName>
</protein>
<gene>
    <name evidence="3" type="ORF">HKI87_05g38310</name>
</gene>
<feature type="compositionally biased region" description="Basic and acidic residues" evidence="2">
    <location>
        <begin position="542"/>
        <end position="579"/>
    </location>
</feature>
<feature type="compositionally biased region" description="Basic and acidic residues" evidence="2">
    <location>
        <begin position="31"/>
        <end position="41"/>
    </location>
</feature>
<reference evidence="3 4" key="1">
    <citation type="submission" date="2024-03" db="EMBL/GenBank/DDBJ databases">
        <title>Complete genome sequence of the green alga Chloropicon roscoffensis RCC1871.</title>
        <authorList>
            <person name="Lemieux C."/>
            <person name="Pombert J.-F."/>
            <person name="Otis C."/>
            <person name="Turmel M."/>
        </authorList>
    </citation>
    <scope>NUCLEOTIDE SEQUENCE [LARGE SCALE GENOMIC DNA]</scope>
    <source>
        <strain evidence="3 4">RCC1871</strain>
    </source>
</reference>
<sequence length="593" mass="63779">MGGYDLVQLNGVGSEGQSLSKSAKKRRNRRAREAAEKEAAGKLKGKGQAKIESRGGSERVISLGNGTERRDAKKKSEESFTPVRRRRDNAGNKQQQQQAEAATAQKPASDPTPPSSSKPQAPGREAVRMVGVLLDGKEGSGVKDQLASSISVTQSSEEYGKRAAEVLVSVSQEVKALRGHPGLESKSRQFLVEVVGALTTSEGGDGASRSEDHRNNVRQKFERLGKLKQAESGPKLLERARVTLDWNRMVAGELDKSLGGGIREDPKGKLDPIVKRFRDSCARDQANVLRGSDPKACELPPEVAKVDEEIASLEKRLAELKTRRAALLDKHRSEQSAEKRHLLSFFDKAMEAARSLDAEFAGLKGLLGGPGKRTKATKEQEELFSRYAGTVLSLAACKTIQQSELSAKFDFYTEQIAEFANDKTGDNASFVAKLTNMATNALADAGDICETVLGATRKLEKYASKLQMKEVSLSPGAVQSFYDDVAKMQGFHEGTVEKARSLEGMGFSSATAVDVQKAAAIVKGVLKGVKLTGKDPVVAAPAKKDAVKEETKPGAEGGKGESKEKGSKEKKLTPAEVPKENAWGKSEGLALFK</sequence>
<evidence type="ECO:0000313" key="3">
    <source>
        <dbReference type="EMBL" id="WZN62295.1"/>
    </source>
</evidence>
<keyword evidence="4" id="KW-1185">Reference proteome</keyword>
<keyword evidence="1" id="KW-0175">Coiled coil</keyword>
<evidence type="ECO:0000313" key="4">
    <source>
        <dbReference type="Proteomes" id="UP001472866"/>
    </source>
</evidence>
<feature type="coiled-coil region" evidence="1">
    <location>
        <begin position="303"/>
        <end position="330"/>
    </location>
</feature>
<name>A0AAX4P8E6_9CHLO</name>
<dbReference type="AlphaFoldDB" id="A0AAX4P8E6"/>
<feature type="compositionally biased region" description="Low complexity" evidence="2">
    <location>
        <begin position="94"/>
        <end position="105"/>
    </location>
</feature>
<feature type="compositionally biased region" description="Basic and acidic residues" evidence="2">
    <location>
        <begin position="67"/>
        <end position="78"/>
    </location>
</feature>
<evidence type="ECO:0000256" key="2">
    <source>
        <dbReference type="SAM" id="MobiDB-lite"/>
    </source>
</evidence>
<evidence type="ECO:0000256" key="1">
    <source>
        <dbReference type="SAM" id="Coils"/>
    </source>
</evidence>
<organism evidence="3 4">
    <name type="scientific">Chloropicon roscoffensis</name>
    <dbReference type="NCBI Taxonomy" id="1461544"/>
    <lineage>
        <taxon>Eukaryota</taxon>
        <taxon>Viridiplantae</taxon>
        <taxon>Chlorophyta</taxon>
        <taxon>Chloropicophyceae</taxon>
        <taxon>Chloropicales</taxon>
        <taxon>Chloropicaceae</taxon>
        <taxon>Chloropicon</taxon>
    </lineage>
</organism>
<feature type="region of interest" description="Disordered" evidence="2">
    <location>
        <begin position="540"/>
        <end position="593"/>
    </location>
</feature>
<dbReference type="Proteomes" id="UP001472866">
    <property type="component" value="Chromosome 05"/>
</dbReference>
<proteinExistence type="predicted"/>
<feature type="region of interest" description="Disordered" evidence="2">
    <location>
        <begin position="1"/>
        <end position="129"/>
    </location>
</feature>
<accession>A0AAX4P8E6</accession>